<comment type="subcellular location">
    <subcellularLocation>
        <location evidence="10">Cell membrane</location>
        <topology evidence="10">Peripheral membrane protein</topology>
    </subcellularLocation>
    <subcellularLocation>
        <location evidence="2">Membrane</location>
        <topology evidence="2">Peripheral membrane protein</topology>
    </subcellularLocation>
</comment>
<dbReference type="SUPFAM" id="SSF52943">
    <property type="entry name" value="ATP synthase (F1-ATPase), gamma subunit"/>
    <property type="match status" value="1"/>
</dbReference>
<evidence type="ECO:0000256" key="2">
    <source>
        <dbReference type="ARBA" id="ARBA00004170"/>
    </source>
</evidence>
<dbReference type="NCBIfam" id="NF004145">
    <property type="entry name" value="PRK05621.1-2"/>
    <property type="match status" value="1"/>
</dbReference>
<keyword evidence="4 10" id="KW-0813">Transport</keyword>
<feature type="region of interest" description="Disordered" evidence="11">
    <location>
        <begin position="277"/>
        <end position="303"/>
    </location>
</feature>
<evidence type="ECO:0000256" key="1">
    <source>
        <dbReference type="ARBA" id="ARBA00003456"/>
    </source>
</evidence>
<keyword evidence="7 10" id="KW-0472">Membrane</keyword>
<organism evidence="12 13">
    <name type="scientific">Blastococcus colisei</name>
    <dbReference type="NCBI Taxonomy" id="1564162"/>
    <lineage>
        <taxon>Bacteria</taxon>
        <taxon>Bacillati</taxon>
        <taxon>Actinomycetota</taxon>
        <taxon>Actinomycetes</taxon>
        <taxon>Geodermatophilales</taxon>
        <taxon>Geodermatophilaceae</taxon>
        <taxon>Blastococcus</taxon>
    </lineage>
</organism>
<keyword evidence="8 10" id="KW-0139">CF(1)</keyword>
<evidence type="ECO:0000256" key="10">
    <source>
        <dbReference type="HAMAP-Rule" id="MF_00815"/>
    </source>
</evidence>
<feature type="compositionally biased region" description="Polar residues" evidence="11">
    <location>
        <begin position="294"/>
        <end position="303"/>
    </location>
</feature>
<dbReference type="GO" id="GO:0005886">
    <property type="term" value="C:plasma membrane"/>
    <property type="evidence" value="ECO:0007669"/>
    <property type="project" value="UniProtKB-SubCell"/>
</dbReference>
<dbReference type="InterPro" id="IPR035968">
    <property type="entry name" value="ATP_synth_F1_ATPase_gsu"/>
</dbReference>
<dbReference type="InterPro" id="IPR000131">
    <property type="entry name" value="ATP_synth_F1_gsu"/>
</dbReference>
<keyword evidence="13" id="KW-1185">Reference proteome</keyword>
<dbReference type="Proteomes" id="UP000319865">
    <property type="component" value="Unassembled WGS sequence"/>
</dbReference>
<comment type="subunit">
    <text evidence="10">F-type ATPases have 2 components, CF(1) - the catalytic core - and CF(0) - the membrane proton channel. CF(1) has five subunits: alpha(3), beta(3), gamma(1), delta(1), epsilon(1). CF(0) has three main subunits: a, b and c.</text>
</comment>
<reference evidence="12 13" key="1">
    <citation type="submission" date="2019-06" db="EMBL/GenBank/DDBJ databases">
        <title>Sequencing the genomes of 1000 actinobacteria strains.</title>
        <authorList>
            <person name="Klenk H.-P."/>
        </authorList>
    </citation>
    <scope>NUCLEOTIDE SEQUENCE [LARGE SCALE GENOMIC DNA]</scope>
    <source>
        <strain evidence="12 13">DSM 46837</strain>
    </source>
</reference>
<dbReference type="OrthoDB" id="9812769at2"/>
<evidence type="ECO:0000256" key="7">
    <source>
        <dbReference type="ARBA" id="ARBA00023136"/>
    </source>
</evidence>
<dbReference type="GO" id="GO:0005524">
    <property type="term" value="F:ATP binding"/>
    <property type="evidence" value="ECO:0007669"/>
    <property type="project" value="UniProtKB-UniRule"/>
</dbReference>
<dbReference type="GO" id="GO:0042777">
    <property type="term" value="P:proton motive force-driven plasma membrane ATP synthesis"/>
    <property type="evidence" value="ECO:0007669"/>
    <property type="project" value="UniProtKB-UniRule"/>
</dbReference>
<dbReference type="CDD" id="cd12151">
    <property type="entry name" value="F1-ATPase_gamma"/>
    <property type="match status" value="1"/>
</dbReference>
<dbReference type="EMBL" id="VFQE01000001">
    <property type="protein sequence ID" value="TQN41720.1"/>
    <property type="molecule type" value="Genomic_DNA"/>
</dbReference>
<dbReference type="Pfam" id="PF00231">
    <property type="entry name" value="ATP-synt"/>
    <property type="match status" value="1"/>
</dbReference>
<evidence type="ECO:0000256" key="6">
    <source>
        <dbReference type="ARBA" id="ARBA00023065"/>
    </source>
</evidence>
<comment type="function">
    <text evidence="1 10">Produces ATP from ADP in the presence of a proton gradient across the membrane. The gamma chain is believed to be important in regulating ATPase activity and the flow of protons through the CF(0) complex.</text>
</comment>
<feature type="region of interest" description="Disordered" evidence="11">
    <location>
        <begin position="212"/>
        <end position="241"/>
    </location>
</feature>
<evidence type="ECO:0000256" key="4">
    <source>
        <dbReference type="ARBA" id="ARBA00022448"/>
    </source>
</evidence>
<dbReference type="HAMAP" id="MF_00815">
    <property type="entry name" value="ATP_synth_gamma_bact"/>
    <property type="match status" value="1"/>
</dbReference>
<dbReference type="PANTHER" id="PTHR11693">
    <property type="entry name" value="ATP SYNTHASE GAMMA CHAIN"/>
    <property type="match status" value="1"/>
</dbReference>
<accession>A0A543PCH0</accession>
<evidence type="ECO:0000256" key="3">
    <source>
        <dbReference type="ARBA" id="ARBA00007681"/>
    </source>
</evidence>
<dbReference type="NCBIfam" id="TIGR01146">
    <property type="entry name" value="ATPsyn_F1gamma"/>
    <property type="match status" value="1"/>
</dbReference>
<dbReference type="Gene3D" id="3.40.1380.10">
    <property type="match status" value="1"/>
</dbReference>
<evidence type="ECO:0000256" key="9">
    <source>
        <dbReference type="ARBA" id="ARBA00023310"/>
    </source>
</evidence>
<dbReference type="PANTHER" id="PTHR11693:SF22">
    <property type="entry name" value="ATP SYNTHASE SUBUNIT GAMMA, MITOCHONDRIAL"/>
    <property type="match status" value="1"/>
</dbReference>
<comment type="caution">
    <text evidence="12">The sequence shown here is derived from an EMBL/GenBank/DDBJ whole genome shotgun (WGS) entry which is preliminary data.</text>
</comment>
<evidence type="ECO:0000256" key="11">
    <source>
        <dbReference type="SAM" id="MobiDB-lite"/>
    </source>
</evidence>
<keyword evidence="10" id="KW-1003">Cell membrane</keyword>
<protein>
    <recommendedName>
        <fullName evidence="10">ATP synthase gamma chain</fullName>
    </recommendedName>
    <alternativeName>
        <fullName evidence="10">ATP synthase F1 sector gamma subunit</fullName>
    </alternativeName>
    <alternativeName>
        <fullName evidence="10">F-ATPase gamma subunit</fullName>
    </alternativeName>
</protein>
<evidence type="ECO:0000256" key="5">
    <source>
        <dbReference type="ARBA" id="ARBA00022781"/>
    </source>
</evidence>
<evidence type="ECO:0000256" key="8">
    <source>
        <dbReference type="ARBA" id="ARBA00023196"/>
    </source>
</evidence>
<dbReference type="GO" id="GO:0045259">
    <property type="term" value="C:proton-transporting ATP synthase complex"/>
    <property type="evidence" value="ECO:0007669"/>
    <property type="project" value="UniProtKB-KW"/>
</dbReference>
<evidence type="ECO:0000313" key="12">
    <source>
        <dbReference type="EMBL" id="TQN41720.1"/>
    </source>
</evidence>
<gene>
    <name evidence="10" type="primary">atpG</name>
    <name evidence="12" type="ORF">FHU33_1098</name>
</gene>
<sequence>MAASLRALRRRIRSTQSTKKIFSAQELIAGARIVRAQARVEASKPYAREITRVLSALASSASLDHPLLSERQNPRRAAVLVITSDRGFAGSYNVNVLRRTEELLSLLRQEGKEPVLYVVGRKGETYYSFRDREMAETFTGFSEQPGYEDAQRVGSALIDVFTAGEDDEDGDAGADGILGVDELHIVYTEFRSLLSQVPVAKRMAPLEVEEVEEFDYEREDRESSAASGGSGDSGVPTSYEFEPSAEGLLDALLPKYVTTRIYAAMLEAAASESASRRRAMKSASDNAEELAKNLSRQANQARQAEITQEISEIVGGSDALVSAGAGD</sequence>
<dbReference type="PRINTS" id="PR00126">
    <property type="entry name" value="ATPASEGAMMA"/>
</dbReference>
<keyword evidence="5 10" id="KW-0375">Hydrogen ion transport</keyword>
<comment type="similarity">
    <text evidence="3 10">Belongs to the ATPase gamma chain family.</text>
</comment>
<evidence type="ECO:0000313" key="13">
    <source>
        <dbReference type="Proteomes" id="UP000319865"/>
    </source>
</evidence>
<dbReference type="AlphaFoldDB" id="A0A543PCH0"/>
<dbReference type="RefSeq" id="WP_142024437.1">
    <property type="nucleotide sequence ID" value="NZ_VFQE01000001.1"/>
</dbReference>
<dbReference type="Gene3D" id="1.10.287.80">
    <property type="entry name" value="ATP synthase, gamma subunit, helix hairpin domain"/>
    <property type="match status" value="2"/>
</dbReference>
<keyword evidence="6 10" id="KW-0406">Ion transport</keyword>
<keyword evidence="9 10" id="KW-0066">ATP synthesis</keyword>
<name>A0A543PCH0_9ACTN</name>
<dbReference type="GO" id="GO:0046933">
    <property type="term" value="F:proton-transporting ATP synthase activity, rotational mechanism"/>
    <property type="evidence" value="ECO:0007669"/>
    <property type="project" value="UniProtKB-UniRule"/>
</dbReference>
<proteinExistence type="inferred from homology"/>